<dbReference type="InterPro" id="IPR036390">
    <property type="entry name" value="WH_DNA-bd_sf"/>
</dbReference>
<evidence type="ECO:0000256" key="2">
    <source>
        <dbReference type="ARBA" id="ARBA00023015"/>
    </source>
</evidence>
<sequence>MDISKNILAWRVFLSAVRTGSISQTALELDLEITKVSRLLLELEREFGCALFDRTRRPMLPTDAGTEIAAEVGPHVEAFVRLERRLRGEADPFVVRFTAPADLTCLFFGPMLRAYAKRSPGFEFVLYRELALEKFAATDEADLAVLNCELCDDAGLVLRPYSRGSAVPVATPEYLRRYGTPECPEELAEHAGLLLSGVNQTPTECLWREGVPSAPLRWKSECHEHEQLVLKRRMLDHEGVAVDIYLGHLVEELRTGVVVPLMRGWERRRWHMAVATRLEDEIREPRLRALADWLAIQARDQTGALDAAGRRETALAYWRVLQSGSGVHVR</sequence>
<dbReference type="OrthoDB" id="9080899at2"/>
<evidence type="ECO:0000313" key="6">
    <source>
        <dbReference type="EMBL" id="BBF22870.1"/>
    </source>
</evidence>
<evidence type="ECO:0000259" key="5">
    <source>
        <dbReference type="PROSITE" id="PS50931"/>
    </source>
</evidence>
<dbReference type="PANTHER" id="PTHR30537:SF5">
    <property type="entry name" value="HTH-TYPE TRANSCRIPTIONAL ACTIVATOR TTDR-RELATED"/>
    <property type="match status" value="1"/>
</dbReference>
<dbReference type="InterPro" id="IPR036388">
    <property type="entry name" value="WH-like_DNA-bd_sf"/>
</dbReference>
<evidence type="ECO:0000313" key="7">
    <source>
        <dbReference type="Proteomes" id="UP000271003"/>
    </source>
</evidence>
<evidence type="ECO:0000256" key="1">
    <source>
        <dbReference type="ARBA" id="ARBA00009437"/>
    </source>
</evidence>
<proteinExistence type="inferred from homology"/>
<evidence type="ECO:0000256" key="4">
    <source>
        <dbReference type="ARBA" id="ARBA00023163"/>
    </source>
</evidence>
<accession>A0A2Z6IAE7</accession>
<keyword evidence="2" id="KW-0805">Transcription regulation</keyword>
<feature type="domain" description="HTH lysR-type" evidence="5">
    <location>
        <begin position="1"/>
        <end position="62"/>
    </location>
</feature>
<dbReference type="EMBL" id="AP018786">
    <property type="protein sequence ID" value="BBF22870.1"/>
    <property type="molecule type" value="Genomic_DNA"/>
</dbReference>
<organism evidence="6 7">
    <name type="scientific">Sutterella megalosphaeroides</name>
    <dbReference type="NCBI Taxonomy" id="2494234"/>
    <lineage>
        <taxon>Bacteria</taxon>
        <taxon>Pseudomonadati</taxon>
        <taxon>Pseudomonadota</taxon>
        <taxon>Betaproteobacteria</taxon>
        <taxon>Burkholderiales</taxon>
        <taxon>Sutterellaceae</taxon>
        <taxon>Sutterella</taxon>
    </lineage>
</organism>
<dbReference type="Gene3D" id="3.40.190.10">
    <property type="entry name" value="Periplasmic binding protein-like II"/>
    <property type="match status" value="2"/>
</dbReference>
<dbReference type="InterPro" id="IPR005119">
    <property type="entry name" value="LysR_subst-bd"/>
</dbReference>
<dbReference type="SUPFAM" id="SSF53850">
    <property type="entry name" value="Periplasmic binding protein-like II"/>
    <property type="match status" value="1"/>
</dbReference>
<dbReference type="Pfam" id="PF03466">
    <property type="entry name" value="LysR_substrate"/>
    <property type="match status" value="1"/>
</dbReference>
<dbReference type="KEGG" id="sutt:SUTMEG_07610"/>
<dbReference type="Gene3D" id="1.10.10.10">
    <property type="entry name" value="Winged helix-like DNA-binding domain superfamily/Winged helix DNA-binding domain"/>
    <property type="match status" value="1"/>
</dbReference>
<dbReference type="InterPro" id="IPR058163">
    <property type="entry name" value="LysR-type_TF_proteobact-type"/>
</dbReference>
<dbReference type="GO" id="GO:0003700">
    <property type="term" value="F:DNA-binding transcription factor activity"/>
    <property type="evidence" value="ECO:0007669"/>
    <property type="project" value="InterPro"/>
</dbReference>
<dbReference type="PANTHER" id="PTHR30537">
    <property type="entry name" value="HTH-TYPE TRANSCRIPTIONAL REGULATOR"/>
    <property type="match status" value="1"/>
</dbReference>
<name>A0A2Z6IAE7_9BURK</name>
<dbReference type="GO" id="GO:0003677">
    <property type="term" value="F:DNA binding"/>
    <property type="evidence" value="ECO:0007669"/>
    <property type="project" value="UniProtKB-KW"/>
</dbReference>
<keyword evidence="7" id="KW-1185">Reference proteome</keyword>
<dbReference type="AlphaFoldDB" id="A0A2Z6IAE7"/>
<keyword evidence="4" id="KW-0804">Transcription</keyword>
<dbReference type="Proteomes" id="UP000271003">
    <property type="component" value="Chromosome"/>
</dbReference>
<reference evidence="6 7" key="1">
    <citation type="journal article" date="2018" name="Int. J. Syst. Evol. Microbiol.">
        <title>Mesosutterella multiformis gen. nov., sp. nov., a member of the family Sutterellaceae and Sutterella megalosphaeroides sp. nov., isolated from human faeces.</title>
        <authorList>
            <person name="Sakamoto M."/>
            <person name="Ikeyama N."/>
            <person name="Kunihiro T."/>
            <person name="Iino T."/>
            <person name="Yuki M."/>
            <person name="Ohkuma M."/>
        </authorList>
    </citation>
    <scope>NUCLEOTIDE SEQUENCE [LARGE SCALE GENOMIC DNA]</scope>
    <source>
        <strain evidence="6 7">6FBBBH3</strain>
    </source>
</reference>
<comment type="similarity">
    <text evidence="1">Belongs to the LysR transcriptional regulatory family.</text>
</comment>
<dbReference type="InterPro" id="IPR000847">
    <property type="entry name" value="LysR_HTH_N"/>
</dbReference>
<dbReference type="SUPFAM" id="SSF46785">
    <property type="entry name" value="Winged helix' DNA-binding domain"/>
    <property type="match status" value="1"/>
</dbReference>
<dbReference type="Pfam" id="PF00126">
    <property type="entry name" value="HTH_1"/>
    <property type="match status" value="1"/>
</dbReference>
<keyword evidence="3" id="KW-0238">DNA-binding</keyword>
<dbReference type="RefSeq" id="WP_120176537.1">
    <property type="nucleotide sequence ID" value="NZ_AP018786.1"/>
</dbReference>
<dbReference type="PROSITE" id="PS50931">
    <property type="entry name" value="HTH_LYSR"/>
    <property type="match status" value="1"/>
</dbReference>
<protein>
    <submittedName>
        <fullName evidence="6">LysR family transcriptional regulator</fullName>
    </submittedName>
</protein>
<gene>
    <name evidence="6" type="ORF">SUTMEG_07610</name>
</gene>
<evidence type="ECO:0000256" key="3">
    <source>
        <dbReference type="ARBA" id="ARBA00023125"/>
    </source>
</evidence>